<evidence type="ECO:0000313" key="1">
    <source>
        <dbReference type="EMBL" id="KAK8102007.1"/>
    </source>
</evidence>
<evidence type="ECO:0000313" key="2">
    <source>
        <dbReference type="Proteomes" id="UP001392437"/>
    </source>
</evidence>
<keyword evidence="2" id="KW-1185">Reference proteome</keyword>
<name>A0AAW0QHG8_9PEZI</name>
<accession>A0AAW0QHG8</accession>
<reference evidence="1 2" key="1">
    <citation type="submission" date="2023-01" db="EMBL/GenBank/DDBJ databases">
        <title>Analysis of 21 Apiospora genomes using comparative genomics revels a genus with tremendous synthesis potential of carbohydrate active enzymes and secondary metabolites.</title>
        <authorList>
            <person name="Sorensen T."/>
        </authorList>
    </citation>
    <scope>NUCLEOTIDE SEQUENCE [LARGE SCALE GENOMIC DNA]</scope>
    <source>
        <strain evidence="1 2">CBS 117206</strain>
    </source>
</reference>
<protein>
    <submittedName>
        <fullName evidence="1">Uncharacterized protein</fullName>
    </submittedName>
</protein>
<sequence length="166" mass="17502">MVAIAPSNTKTAPMTINVMANTGRVGGGRNGGPWVRKKLLALPRLPPGCGLPLAKKRGLPELVVVVAAVVSGVGVTVNRACWVVVVGVVVLLGEETAAELGRRGIVDMLPGMGGVWLRSIDIVRCLVSNSMSSFDTSSLFAWDWRKPSRLSQPSFPPPYLTLGSAK</sequence>
<comment type="caution">
    <text evidence="1">The sequence shown here is derived from an EMBL/GenBank/DDBJ whole genome shotgun (WGS) entry which is preliminary data.</text>
</comment>
<dbReference type="AlphaFoldDB" id="A0AAW0QHG8"/>
<dbReference type="Proteomes" id="UP001392437">
    <property type="component" value="Unassembled WGS sequence"/>
</dbReference>
<dbReference type="EMBL" id="JAQQWP010000009">
    <property type="protein sequence ID" value="KAK8102007.1"/>
    <property type="molecule type" value="Genomic_DNA"/>
</dbReference>
<organism evidence="1 2">
    <name type="scientific">Apiospora kogelbergensis</name>
    <dbReference type="NCBI Taxonomy" id="1337665"/>
    <lineage>
        <taxon>Eukaryota</taxon>
        <taxon>Fungi</taxon>
        <taxon>Dikarya</taxon>
        <taxon>Ascomycota</taxon>
        <taxon>Pezizomycotina</taxon>
        <taxon>Sordariomycetes</taxon>
        <taxon>Xylariomycetidae</taxon>
        <taxon>Amphisphaeriales</taxon>
        <taxon>Apiosporaceae</taxon>
        <taxon>Apiospora</taxon>
    </lineage>
</organism>
<gene>
    <name evidence="1" type="ORF">PG999_012381</name>
</gene>
<proteinExistence type="predicted"/>